<dbReference type="Pfam" id="PF01554">
    <property type="entry name" value="MatE"/>
    <property type="match status" value="1"/>
</dbReference>
<sequence>MEELISLGKIIFPLVLSGLIVYSKSLISMFFLGQLGKIELAGGSLAMGFANITGYSVMKGMATGMEPICGQAFGAKKWTVLSQTFKQTLSLLLLGSIPIILLWLNMESILLSLGQKKTLTSVGKVFLIYSIPELLAQALLSPLRIFLRAQNLNLLLLFLQQWPCYFTFQSIISL</sequence>
<keyword evidence="2" id="KW-1133">Transmembrane helix</keyword>
<comment type="caution">
    <text evidence="3">The sequence shown here is derived from an EMBL/GenBank/DDBJ whole genome shotgun (WGS) entry which is preliminary data.</text>
</comment>
<dbReference type="EMBL" id="VEPZ02000616">
    <property type="protein sequence ID" value="KAE8721601.1"/>
    <property type="molecule type" value="Genomic_DNA"/>
</dbReference>
<keyword evidence="2" id="KW-0472">Membrane</keyword>
<feature type="transmembrane region" description="Helical" evidence="2">
    <location>
        <begin position="126"/>
        <end position="147"/>
    </location>
</feature>
<feature type="transmembrane region" description="Helical" evidence="2">
    <location>
        <begin position="12"/>
        <end position="32"/>
    </location>
</feature>
<evidence type="ECO:0000313" key="4">
    <source>
        <dbReference type="Proteomes" id="UP000436088"/>
    </source>
</evidence>
<evidence type="ECO:0000313" key="3">
    <source>
        <dbReference type="EMBL" id="KAE8721601.1"/>
    </source>
</evidence>
<protein>
    <submittedName>
        <fullName evidence="3">Reticulon-like protein B16-like</fullName>
    </submittedName>
</protein>
<accession>A0A6A3C0L3</accession>
<feature type="transmembrane region" description="Helical" evidence="2">
    <location>
        <begin position="89"/>
        <end position="106"/>
    </location>
</feature>
<evidence type="ECO:0000256" key="2">
    <source>
        <dbReference type="SAM" id="Phobius"/>
    </source>
</evidence>
<dbReference type="GO" id="GO:0015297">
    <property type="term" value="F:antiporter activity"/>
    <property type="evidence" value="ECO:0007669"/>
    <property type="project" value="InterPro"/>
</dbReference>
<dbReference type="PANTHER" id="PTHR11206">
    <property type="entry name" value="MULTIDRUG RESISTANCE PROTEIN"/>
    <property type="match status" value="1"/>
</dbReference>
<reference evidence="3" key="1">
    <citation type="submission" date="2019-09" db="EMBL/GenBank/DDBJ databases">
        <title>Draft genome information of white flower Hibiscus syriacus.</title>
        <authorList>
            <person name="Kim Y.-M."/>
        </authorList>
    </citation>
    <scope>NUCLEOTIDE SEQUENCE [LARGE SCALE GENOMIC DNA]</scope>
    <source>
        <strain evidence="3">YM2019G1</strain>
    </source>
</reference>
<evidence type="ECO:0000256" key="1">
    <source>
        <dbReference type="ARBA" id="ARBA00010199"/>
    </source>
</evidence>
<dbReference type="InterPro" id="IPR002528">
    <property type="entry name" value="MATE_fam"/>
</dbReference>
<keyword evidence="2" id="KW-0812">Transmembrane</keyword>
<dbReference type="Proteomes" id="UP000436088">
    <property type="component" value="Unassembled WGS sequence"/>
</dbReference>
<dbReference type="GO" id="GO:0042910">
    <property type="term" value="F:xenobiotic transmembrane transporter activity"/>
    <property type="evidence" value="ECO:0007669"/>
    <property type="project" value="InterPro"/>
</dbReference>
<proteinExistence type="inferred from homology"/>
<dbReference type="GO" id="GO:0016020">
    <property type="term" value="C:membrane"/>
    <property type="evidence" value="ECO:0007669"/>
    <property type="project" value="InterPro"/>
</dbReference>
<organism evidence="3 4">
    <name type="scientific">Hibiscus syriacus</name>
    <name type="common">Rose of Sharon</name>
    <dbReference type="NCBI Taxonomy" id="106335"/>
    <lineage>
        <taxon>Eukaryota</taxon>
        <taxon>Viridiplantae</taxon>
        <taxon>Streptophyta</taxon>
        <taxon>Embryophyta</taxon>
        <taxon>Tracheophyta</taxon>
        <taxon>Spermatophyta</taxon>
        <taxon>Magnoliopsida</taxon>
        <taxon>eudicotyledons</taxon>
        <taxon>Gunneridae</taxon>
        <taxon>Pentapetalae</taxon>
        <taxon>rosids</taxon>
        <taxon>malvids</taxon>
        <taxon>Malvales</taxon>
        <taxon>Malvaceae</taxon>
        <taxon>Malvoideae</taxon>
        <taxon>Hibiscus</taxon>
    </lineage>
</organism>
<dbReference type="AlphaFoldDB" id="A0A6A3C0L3"/>
<comment type="similarity">
    <text evidence="1">Belongs to the multi antimicrobial extrusion (MATE) (TC 2.A.66.1) family.</text>
</comment>
<name>A0A6A3C0L3_HIBSY</name>
<keyword evidence="4" id="KW-1185">Reference proteome</keyword>
<gene>
    <name evidence="3" type="ORF">F3Y22_tig00015498pilonHSYRG00121</name>
</gene>